<reference evidence="2 3" key="1">
    <citation type="journal article" date="2015" name="Genome Biol.">
        <title>Comparative genomics of Steinernema reveals deeply conserved gene regulatory networks.</title>
        <authorList>
            <person name="Dillman A.R."/>
            <person name="Macchietto M."/>
            <person name="Porter C.F."/>
            <person name="Rogers A."/>
            <person name="Williams B."/>
            <person name="Antoshechkin I."/>
            <person name="Lee M.M."/>
            <person name="Goodwin Z."/>
            <person name="Lu X."/>
            <person name="Lewis E.E."/>
            <person name="Goodrich-Blair H."/>
            <person name="Stock S.P."/>
            <person name="Adams B.J."/>
            <person name="Sternberg P.W."/>
            <person name="Mortazavi A."/>
        </authorList>
    </citation>
    <scope>NUCLEOTIDE SEQUENCE [LARGE SCALE GENOMIC DNA]</scope>
    <source>
        <strain evidence="2 3">ALL</strain>
    </source>
</reference>
<dbReference type="Proteomes" id="UP000298663">
    <property type="component" value="Unassembled WGS sequence"/>
</dbReference>
<sequence length="71" mass="7613">MQLAKGVVLVVLVAPLVVCALAHQRTDASVSNRFTSADADGREATRDPVGVKMLRGQTNGCDFSKVSYFIM</sequence>
<evidence type="ECO:0000313" key="3">
    <source>
        <dbReference type="Proteomes" id="UP000298663"/>
    </source>
</evidence>
<keyword evidence="1" id="KW-0732">Signal</keyword>
<dbReference type="AlphaFoldDB" id="A0A4U8UGW2"/>
<comment type="caution">
    <text evidence="2">The sequence shown here is derived from an EMBL/GenBank/DDBJ whole genome shotgun (WGS) entry which is preliminary data.</text>
</comment>
<gene>
    <name evidence="2" type="ORF">L596_000019</name>
</gene>
<accession>A0A4U8UGW2</accession>
<proteinExistence type="predicted"/>
<organism evidence="2 3">
    <name type="scientific">Steinernema carpocapsae</name>
    <name type="common">Entomopathogenic nematode</name>
    <dbReference type="NCBI Taxonomy" id="34508"/>
    <lineage>
        <taxon>Eukaryota</taxon>
        <taxon>Metazoa</taxon>
        <taxon>Ecdysozoa</taxon>
        <taxon>Nematoda</taxon>
        <taxon>Chromadorea</taxon>
        <taxon>Rhabditida</taxon>
        <taxon>Tylenchina</taxon>
        <taxon>Panagrolaimomorpha</taxon>
        <taxon>Strongyloidoidea</taxon>
        <taxon>Steinernematidae</taxon>
        <taxon>Steinernema</taxon>
    </lineage>
</organism>
<dbReference type="EMBL" id="AZBU02000001">
    <property type="protein sequence ID" value="TMS32134.1"/>
    <property type="molecule type" value="Genomic_DNA"/>
</dbReference>
<feature type="chain" id="PRO_5020532355" evidence="1">
    <location>
        <begin position="23"/>
        <end position="71"/>
    </location>
</feature>
<evidence type="ECO:0000256" key="1">
    <source>
        <dbReference type="SAM" id="SignalP"/>
    </source>
</evidence>
<protein>
    <submittedName>
        <fullName evidence="2">Uncharacterized protein</fullName>
    </submittedName>
</protein>
<keyword evidence="3" id="KW-1185">Reference proteome</keyword>
<reference evidence="2 3" key="2">
    <citation type="journal article" date="2019" name="G3 (Bethesda)">
        <title>Hybrid Assembly of the Genome of the Entomopathogenic Nematode Steinernema carpocapsae Identifies the X-Chromosome.</title>
        <authorList>
            <person name="Serra L."/>
            <person name="Macchietto M."/>
            <person name="Macias-Munoz A."/>
            <person name="McGill C.J."/>
            <person name="Rodriguez I.M."/>
            <person name="Rodriguez B."/>
            <person name="Murad R."/>
            <person name="Mortazavi A."/>
        </authorList>
    </citation>
    <scope>NUCLEOTIDE SEQUENCE [LARGE SCALE GENOMIC DNA]</scope>
    <source>
        <strain evidence="2 3">ALL</strain>
    </source>
</reference>
<evidence type="ECO:0000313" key="2">
    <source>
        <dbReference type="EMBL" id="TMS32134.1"/>
    </source>
</evidence>
<name>A0A4U8UGW2_STECR</name>
<feature type="signal peptide" evidence="1">
    <location>
        <begin position="1"/>
        <end position="22"/>
    </location>
</feature>